<evidence type="ECO:0000313" key="2">
    <source>
        <dbReference type="Proteomes" id="UP001419268"/>
    </source>
</evidence>
<gene>
    <name evidence="1" type="ORF">Scep_019725</name>
</gene>
<keyword evidence="2" id="KW-1185">Reference proteome</keyword>
<dbReference type="AlphaFoldDB" id="A0AAP0IB75"/>
<organism evidence="1 2">
    <name type="scientific">Stephania cephalantha</name>
    <dbReference type="NCBI Taxonomy" id="152367"/>
    <lineage>
        <taxon>Eukaryota</taxon>
        <taxon>Viridiplantae</taxon>
        <taxon>Streptophyta</taxon>
        <taxon>Embryophyta</taxon>
        <taxon>Tracheophyta</taxon>
        <taxon>Spermatophyta</taxon>
        <taxon>Magnoliopsida</taxon>
        <taxon>Ranunculales</taxon>
        <taxon>Menispermaceae</taxon>
        <taxon>Menispermoideae</taxon>
        <taxon>Cissampelideae</taxon>
        <taxon>Stephania</taxon>
    </lineage>
</organism>
<evidence type="ECO:0000313" key="1">
    <source>
        <dbReference type="EMBL" id="KAK9112206.1"/>
    </source>
</evidence>
<comment type="caution">
    <text evidence="1">The sequence shown here is derived from an EMBL/GenBank/DDBJ whole genome shotgun (WGS) entry which is preliminary data.</text>
</comment>
<protein>
    <submittedName>
        <fullName evidence="1">Uncharacterized protein</fullName>
    </submittedName>
</protein>
<dbReference type="EMBL" id="JBBNAG010000008">
    <property type="protein sequence ID" value="KAK9112206.1"/>
    <property type="molecule type" value="Genomic_DNA"/>
</dbReference>
<reference evidence="1 2" key="1">
    <citation type="submission" date="2024-01" db="EMBL/GenBank/DDBJ databases">
        <title>Genome assemblies of Stephania.</title>
        <authorList>
            <person name="Yang L."/>
        </authorList>
    </citation>
    <scope>NUCLEOTIDE SEQUENCE [LARGE SCALE GENOMIC DNA]</scope>
    <source>
        <strain evidence="1">JXDWG</strain>
        <tissue evidence="1">Leaf</tissue>
    </source>
</reference>
<proteinExistence type="predicted"/>
<dbReference type="Proteomes" id="UP001419268">
    <property type="component" value="Unassembled WGS sequence"/>
</dbReference>
<sequence>MYSVKTGYKLARELEERKKPENSSTLTSTELEQAHNRWKRVWKLPEFRED</sequence>
<accession>A0AAP0IB75</accession>
<name>A0AAP0IB75_9MAGN</name>